<evidence type="ECO:0000313" key="1">
    <source>
        <dbReference type="EMBL" id="MFC7178822.1"/>
    </source>
</evidence>
<name>A0ABW2FQW6_9ACTN</name>
<protein>
    <recommendedName>
        <fullName evidence="3">C2H2-type domain-containing protein</fullName>
    </recommendedName>
</protein>
<comment type="caution">
    <text evidence="1">The sequence shown here is derived from an EMBL/GenBank/DDBJ whole genome shotgun (WGS) entry which is preliminary data.</text>
</comment>
<dbReference type="RefSeq" id="WP_345706899.1">
    <property type="nucleotide sequence ID" value="NZ_BAABKV010000001.1"/>
</dbReference>
<organism evidence="1 2">
    <name type="scientific">Kitasatospora paranensis</name>
    <dbReference type="NCBI Taxonomy" id="258053"/>
    <lineage>
        <taxon>Bacteria</taxon>
        <taxon>Bacillati</taxon>
        <taxon>Actinomycetota</taxon>
        <taxon>Actinomycetes</taxon>
        <taxon>Kitasatosporales</taxon>
        <taxon>Streptomycetaceae</taxon>
        <taxon>Kitasatospora</taxon>
    </lineage>
</organism>
<sequence>MRHRMRAEYGPEGLSGEVKTWHIVRGDEAVALCGRDLDAAAPEQDPSLWDRTPKLNCHTCGAVFLRESPYVPGEHPE</sequence>
<proteinExistence type="predicted"/>
<gene>
    <name evidence="1" type="ORF">ACFQMG_04505</name>
</gene>
<keyword evidence="2" id="KW-1185">Reference proteome</keyword>
<evidence type="ECO:0008006" key="3">
    <source>
        <dbReference type="Google" id="ProtNLM"/>
    </source>
</evidence>
<dbReference type="EMBL" id="JBHTAJ010000006">
    <property type="protein sequence ID" value="MFC7178822.1"/>
    <property type="molecule type" value="Genomic_DNA"/>
</dbReference>
<evidence type="ECO:0000313" key="2">
    <source>
        <dbReference type="Proteomes" id="UP001596435"/>
    </source>
</evidence>
<reference evidence="2" key="1">
    <citation type="journal article" date="2019" name="Int. J. Syst. Evol. Microbiol.">
        <title>The Global Catalogue of Microorganisms (GCM) 10K type strain sequencing project: providing services to taxonomists for standard genome sequencing and annotation.</title>
        <authorList>
            <consortium name="The Broad Institute Genomics Platform"/>
            <consortium name="The Broad Institute Genome Sequencing Center for Infectious Disease"/>
            <person name="Wu L."/>
            <person name="Ma J."/>
        </authorList>
    </citation>
    <scope>NUCLEOTIDE SEQUENCE [LARGE SCALE GENOMIC DNA]</scope>
    <source>
        <strain evidence="2">CGMCC 1.12859</strain>
    </source>
</reference>
<accession>A0ABW2FQW6</accession>
<dbReference type="Proteomes" id="UP001596435">
    <property type="component" value="Unassembled WGS sequence"/>
</dbReference>